<keyword evidence="3" id="KW-0479">Metal-binding</keyword>
<dbReference type="InterPro" id="IPR005946">
    <property type="entry name" value="Rib-P_diPkinase"/>
</dbReference>
<dbReference type="GO" id="GO:0000287">
    <property type="term" value="F:magnesium ion binding"/>
    <property type="evidence" value="ECO:0007669"/>
    <property type="project" value="InterPro"/>
</dbReference>
<protein>
    <recommendedName>
        <fullName evidence="1">ribose-phosphate diphosphokinase</fullName>
        <ecNumber evidence="1">2.7.6.1</ecNumber>
    </recommendedName>
</protein>
<evidence type="ECO:0000256" key="3">
    <source>
        <dbReference type="ARBA" id="ARBA00022723"/>
    </source>
</evidence>
<reference evidence="13 14" key="1">
    <citation type="journal article" date="2016" name="Nat. Commun.">
        <title>Thousands of microbial genomes shed light on interconnected biogeochemical processes in an aquifer system.</title>
        <authorList>
            <person name="Anantharaman K."/>
            <person name="Brown C.T."/>
            <person name="Hug L.A."/>
            <person name="Sharon I."/>
            <person name="Castelle C.J."/>
            <person name="Probst A.J."/>
            <person name="Thomas B.C."/>
            <person name="Singh A."/>
            <person name="Wilkins M.J."/>
            <person name="Karaoz U."/>
            <person name="Brodie E.L."/>
            <person name="Williams K.H."/>
            <person name="Hubbard S.S."/>
            <person name="Banfield J.F."/>
        </authorList>
    </citation>
    <scope>NUCLEOTIDE SEQUENCE [LARGE SCALE GENOMIC DNA]</scope>
</reference>
<gene>
    <name evidence="13" type="ORF">A2799_03365</name>
</gene>
<sequence>MKLFSTTASQKLSEEVAKTLGTTLAQSEIIRFDNSEVRVRINEDVSRETCIVLGSSSNPTDTHLMELFFFADALARGEAEKVIAFMPYFGYARQNIQHRTGENVSVNVVIRILETVGFDEVTTFELHDEAIAGVFTTPFTHLSAFSLLSEECKKYLVEKEVDENSIMIASPDQGGVERARSFGKDFFGKDDFEIIVIEKNRDQDHKHVSTAVDLYGDVSGKTVILVDDVTTSGGTLINAANLCKERGATGIIAAVTHHDFGPGTGQRIQDSIIEAFFTTDTIVLKDGQSFDKLHEVSVAPLIAKYIQSHF</sequence>
<evidence type="ECO:0000256" key="7">
    <source>
        <dbReference type="ARBA" id="ARBA00022840"/>
    </source>
</evidence>
<dbReference type="GO" id="GO:0005737">
    <property type="term" value="C:cytoplasm"/>
    <property type="evidence" value="ECO:0007669"/>
    <property type="project" value="TreeGrafter"/>
</dbReference>
<dbReference type="SUPFAM" id="SSF53271">
    <property type="entry name" value="PRTase-like"/>
    <property type="match status" value="2"/>
</dbReference>
<dbReference type="PANTHER" id="PTHR10210:SF32">
    <property type="entry name" value="RIBOSE-PHOSPHATE PYROPHOSPHOKINASE 2"/>
    <property type="match status" value="1"/>
</dbReference>
<dbReference type="GO" id="GO:0004749">
    <property type="term" value="F:ribose phosphate diphosphokinase activity"/>
    <property type="evidence" value="ECO:0007669"/>
    <property type="project" value="UniProtKB-EC"/>
</dbReference>
<dbReference type="PANTHER" id="PTHR10210">
    <property type="entry name" value="RIBOSE-PHOSPHATE DIPHOSPHOKINASE FAMILY MEMBER"/>
    <property type="match status" value="1"/>
</dbReference>
<feature type="domain" description="Ribose-phosphate pyrophosphokinase N-terminal" evidence="12">
    <location>
        <begin position="1"/>
        <end position="117"/>
    </location>
</feature>
<evidence type="ECO:0000259" key="11">
    <source>
        <dbReference type="Pfam" id="PF00156"/>
    </source>
</evidence>
<dbReference type="NCBIfam" id="TIGR01251">
    <property type="entry name" value="ribP_PPkin"/>
    <property type="match status" value="1"/>
</dbReference>
<evidence type="ECO:0000256" key="6">
    <source>
        <dbReference type="ARBA" id="ARBA00022777"/>
    </source>
</evidence>
<proteinExistence type="inferred from homology"/>
<keyword evidence="8" id="KW-0460">Magnesium</keyword>
<evidence type="ECO:0000256" key="4">
    <source>
        <dbReference type="ARBA" id="ARBA00022727"/>
    </source>
</evidence>
<evidence type="ECO:0000256" key="5">
    <source>
        <dbReference type="ARBA" id="ARBA00022741"/>
    </source>
</evidence>
<dbReference type="AlphaFoldDB" id="A0A1F7GEG9"/>
<feature type="domain" description="Phosphoribosyltransferase" evidence="11">
    <location>
        <begin position="160"/>
        <end position="257"/>
    </location>
</feature>
<organism evidence="13 14">
    <name type="scientific">Candidatus Roizmanbacteria bacterium RIFCSPHIGHO2_01_FULL_39_24</name>
    <dbReference type="NCBI Taxonomy" id="1802032"/>
    <lineage>
        <taxon>Bacteria</taxon>
        <taxon>Candidatus Roizmaniibacteriota</taxon>
    </lineage>
</organism>
<keyword evidence="2" id="KW-0808">Transferase</keyword>
<keyword evidence="6" id="KW-0418">Kinase</keyword>
<dbReference type="EMBL" id="MFZH01000048">
    <property type="protein sequence ID" value="OGK17253.1"/>
    <property type="molecule type" value="Genomic_DNA"/>
</dbReference>
<evidence type="ECO:0000313" key="13">
    <source>
        <dbReference type="EMBL" id="OGK17253.1"/>
    </source>
</evidence>
<comment type="catalytic activity">
    <reaction evidence="9">
        <text>D-ribose 5-phosphate + ATP = 5-phospho-alpha-D-ribose 1-diphosphate + AMP + H(+)</text>
        <dbReference type="Rhea" id="RHEA:15609"/>
        <dbReference type="ChEBI" id="CHEBI:15378"/>
        <dbReference type="ChEBI" id="CHEBI:30616"/>
        <dbReference type="ChEBI" id="CHEBI:58017"/>
        <dbReference type="ChEBI" id="CHEBI:78346"/>
        <dbReference type="ChEBI" id="CHEBI:456215"/>
        <dbReference type="EC" id="2.7.6.1"/>
    </reaction>
</comment>
<dbReference type="GO" id="GO:0006015">
    <property type="term" value="P:5-phosphoribose 1-diphosphate biosynthetic process"/>
    <property type="evidence" value="ECO:0007669"/>
    <property type="project" value="TreeGrafter"/>
</dbReference>
<dbReference type="GO" id="GO:0005524">
    <property type="term" value="F:ATP binding"/>
    <property type="evidence" value="ECO:0007669"/>
    <property type="project" value="UniProtKB-KW"/>
</dbReference>
<evidence type="ECO:0000256" key="8">
    <source>
        <dbReference type="ARBA" id="ARBA00022842"/>
    </source>
</evidence>
<dbReference type="CDD" id="cd06223">
    <property type="entry name" value="PRTases_typeI"/>
    <property type="match status" value="1"/>
</dbReference>
<dbReference type="InterPro" id="IPR000836">
    <property type="entry name" value="PRTase_dom"/>
</dbReference>
<evidence type="ECO:0000256" key="1">
    <source>
        <dbReference type="ARBA" id="ARBA00013247"/>
    </source>
</evidence>
<dbReference type="Pfam" id="PF00156">
    <property type="entry name" value="Pribosyltran"/>
    <property type="match status" value="1"/>
</dbReference>
<dbReference type="Gene3D" id="3.40.50.2020">
    <property type="match status" value="2"/>
</dbReference>
<dbReference type="InterPro" id="IPR029099">
    <property type="entry name" value="Pribosyltran_N"/>
</dbReference>
<dbReference type="SMART" id="SM01400">
    <property type="entry name" value="Pribosyltran_N"/>
    <property type="match status" value="1"/>
</dbReference>
<keyword evidence="5" id="KW-0547">Nucleotide-binding</keyword>
<dbReference type="Proteomes" id="UP000176850">
    <property type="component" value="Unassembled WGS sequence"/>
</dbReference>
<dbReference type="EC" id="2.7.6.1" evidence="1"/>
<name>A0A1F7GEG9_9BACT</name>
<evidence type="ECO:0000313" key="14">
    <source>
        <dbReference type="Proteomes" id="UP000176850"/>
    </source>
</evidence>
<dbReference type="GO" id="GO:0002189">
    <property type="term" value="C:ribose phosphate diphosphokinase complex"/>
    <property type="evidence" value="ECO:0007669"/>
    <property type="project" value="TreeGrafter"/>
</dbReference>
<accession>A0A1F7GEG9</accession>
<dbReference type="Pfam" id="PF13793">
    <property type="entry name" value="Pribosyltran_N"/>
    <property type="match status" value="1"/>
</dbReference>
<comment type="similarity">
    <text evidence="10">Belongs to the ribose-phosphate pyrophosphokinase family.</text>
</comment>
<evidence type="ECO:0000256" key="10">
    <source>
        <dbReference type="RuleBase" id="RU004324"/>
    </source>
</evidence>
<comment type="caution">
    <text evidence="13">The sequence shown here is derived from an EMBL/GenBank/DDBJ whole genome shotgun (WGS) entry which is preliminary data.</text>
</comment>
<evidence type="ECO:0000256" key="2">
    <source>
        <dbReference type="ARBA" id="ARBA00022679"/>
    </source>
</evidence>
<dbReference type="GO" id="GO:0006164">
    <property type="term" value="P:purine nucleotide biosynthetic process"/>
    <property type="evidence" value="ECO:0007669"/>
    <property type="project" value="TreeGrafter"/>
</dbReference>
<dbReference type="InterPro" id="IPR029057">
    <property type="entry name" value="PRTase-like"/>
</dbReference>
<keyword evidence="7" id="KW-0067">ATP-binding</keyword>
<evidence type="ECO:0000259" key="12">
    <source>
        <dbReference type="Pfam" id="PF13793"/>
    </source>
</evidence>
<dbReference type="FunFam" id="3.40.50.2020:FF:000007">
    <property type="entry name" value="Ribose-phosphate pyrophosphokinase"/>
    <property type="match status" value="1"/>
</dbReference>
<keyword evidence="4 10" id="KW-0545">Nucleotide biosynthesis</keyword>
<evidence type="ECO:0000256" key="9">
    <source>
        <dbReference type="ARBA" id="ARBA00049535"/>
    </source>
</evidence>
<dbReference type="GO" id="GO:0016301">
    <property type="term" value="F:kinase activity"/>
    <property type="evidence" value="ECO:0007669"/>
    <property type="project" value="UniProtKB-KW"/>
</dbReference>